<sequence>MRSLHLDNFKIIKTILLRKHLIVFVIINILILFKLNVNTTYEFSSLKRIFLDNHKINNNNSNNNNNNNNNNNINNDIWHTIYKIQKEKQNGYSEKKNNNIYTNIMNDKDGKIYLNTKSIINNYKEYIKNTYIYYNTFFKYVKYFITKIKNYNVIYEPYIILEQKSKTHISINNKKLVIQFLPPINKGTHILHNKTNDSIGNVLNDFHNKLVKRRVLLALMKHDEYDDQVDVMYDEKNERKRKRNKRRGKKNKYNTKNDKLIMEEDSLHEHDDYDENMNYHINEDEEERRNYDHDNHYDDDDDINYKDHYYKKNKKNKQKKKKNNKRRRKRRKKGNNNNYDEHEDYDDDHKNHDTHHDDEAEELEEKKHELEEINDIVNELTSKKRLLKNAEHHMLKLLKDIHSLETKR</sequence>
<proteinExistence type="predicted"/>
<gene>
    <name evidence="3" type="ORF">PFNF135_00932</name>
</gene>
<accession>W4INM1</accession>
<protein>
    <submittedName>
        <fullName evidence="3">Uncharacterized protein</fullName>
    </submittedName>
</protein>
<dbReference type="AlphaFoldDB" id="W4INM1"/>
<keyword evidence="2" id="KW-0472">Membrane</keyword>
<name>W4INM1_PLAFA</name>
<feature type="compositionally biased region" description="Basic residues" evidence="1">
    <location>
        <begin position="239"/>
        <end position="253"/>
    </location>
</feature>
<keyword evidence="2" id="KW-1133">Transmembrane helix</keyword>
<feature type="transmembrane region" description="Helical" evidence="2">
    <location>
        <begin position="21"/>
        <end position="37"/>
    </location>
</feature>
<dbReference type="EMBL" id="KI926025">
    <property type="protein sequence ID" value="ETW44720.1"/>
    <property type="molecule type" value="Genomic_DNA"/>
</dbReference>
<dbReference type="OrthoDB" id="378850at2759"/>
<feature type="compositionally biased region" description="Basic and acidic residues" evidence="1">
    <location>
        <begin position="255"/>
        <end position="271"/>
    </location>
</feature>
<dbReference type="Proteomes" id="UP000019114">
    <property type="component" value="Unassembled WGS sequence"/>
</dbReference>
<feature type="region of interest" description="Disordered" evidence="1">
    <location>
        <begin position="285"/>
        <end position="370"/>
    </location>
</feature>
<feature type="region of interest" description="Disordered" evidence="1">
    <location>
        <begin position="236"/>
        <end position="273"/>
    </location>
</feature>
<evidence type="ECO:0000256" key="2">
    <source>
        <dbReference type="SAM" id="Phobius"/>
    </source>
</evidence>
<evidence type="ECO:0000313" key="3">
    <source>
        <dbReference type="EMBL" id="ETW44720.1"/>
    </source>
</evidence>
<feature type="compositionally biased region" description="Basic and acidic residues" evidence="1">
    <location>
        <begin position="287"/>
        <end position="296"/>
    </location>
</feature>
<reference evidence="3 4" key="2">
    <citation type="submission" date="2013-02" db="EMBL/GenBank/DDBJ databases">
        <title>The Genome Sequence of Plasmodium falciparum NF135/5.C10.</title>
        <authorList>
            <consortium name="The Broad Institute Genome Sequencing Platform"/>
            <consortium name="The Broad Institute Genome Sequencing Center for Infectious Disease"/>
            <person name="Neafsey D."/>
            <person name="Cheeseman I."/>
            <person name="Volkman S."/>
            <person name="Adams J."/>
            <person name="Walker B."/>
            <person name="Young S.K."/>
            <person name="Zeng Q."/>
            <person name="Gargeya S."/>
            <person name="Fitzgerald M."/>
            <person name="Haas B."/>
            <person name="Abouelleil A."/>
            <person name="Alvarado L."/>
            <person name="Arachchi H.M."/>
            <person name="Berlin A.M."/>
            <person name="Chapman S.B."/>
            <person name="Dewar J."/>
            <person name="Goldberg J."/>
            <person name="Griggs A."/>
            <person name="Gujja S."/>
            <person name="Hansen M."/>
            <person name="Howarth C."/>
            <person name="Imamovic A."/>
            <person name="Larimer J."/>
            <person name="McCowan C."/>
            <person name="Murphy C."/>
            <person name="Neiman D."/>
            <person name="Pearson M."/>
            <person name="Priest M."/>
            <person name="Roberts A."/>
            <person name="Saif S."/>
            <person name="Shea T."/>
            <person name="Sisk P."/>
            <person name="Sykes S."/>
            <person name="Wortman J."/>
            <person name="Nusbaum C."/>
            <person name="Birren B."/>
        </authorList>
    </citation>
    <scope>NUCLEOTIDE SEQUENCE [LARGE SCALE GENOMIC DNA]</scope>
    <source>
        <strain evidence="3 4">NF135/5.C10</strain>
    </source>
</reference>
<organism evidence="3 4">
    <name type="scientific">Plasmodium falciparum NF135/5.C10</name>
    <dbReference type="NCBI Taxonomy" id="1036726"/>
    <lineage>
        <taxon>Eukaryota</taxon>
        <taxon>Sar</taxon>
        <taxon>Alveolata</taxon>
        <taxon>Apicomplexa</taxon>
        <taxon>Aconoidasida</taxon>
        <taxon>Haemosporida</taxon>
        <taxon>Plasmodiidae</taxon>
        <taxon>Plasmodium</taxon>
        <taxon>Plasmodium (Laverania)</taxon>
    </lineage>
</organism>
<feature type="compositionally biased region" description="Basic residues" evidence="1">
    <location>
        <begin position="311"/>
        <end position="334"/>
    </location>
</feature>
<reference evidence="3 4" key="1">
    <citation type="submission" date="2013-02" db="EMBL/GenBank/DDBJ databases">
        <title>The Genome Annotation of Plasmodium falciparum NF135/5.C10.</title>
        <authorList>
            <consortium name="The Broad Institute Genome Sequencing Platform"/>
            <consortium name="The Broad Institute Genome Sequencing Center for Infectious Disease"/>
            <person name="Neafsey D."/>
            <person name="Hoffman S."/>
            <person name="Volkman S."/>
            <person name="Rosenthal P."/>
            <person name="Walker B."/>
            <person name="Young S.K."/>
            <person name="Zeng Q."/>
            <person name="Gargeya S."/>
            <person name="Fitzgerald M."/>
            <person name="Haas B."/>
            <person name="Abouelleil A."/>
            <person name="Allen A.W."/>
            <person name="Alvarado L."/>
            <person name="Arachchi H.M."/>
            <person name="Berlin A.M."/>
            <person name="Chapman S.B."/>
            <person name="Gainer-Dewar J."/>
            <person name="Goldberg J."/>
            <person name="Griggs A."/>
            <person name="Gujja S."/>
            <person name="Hansen M."/>
            <person name="Howarth C."/>
            <person name="Imamovic A."/>
            <person name="Ireland A."/>
            <person name="Larimer J."/>
            <person name="McCowan C."/>
            <person name="Murphy C."/>
            <person name="Pearson M."/>
            <person name="Poon T.W."/>
            <person name="Priest M."/>
            <person name="Roberts A."/>
            <person name="Saif S."/>
            <person name="Shea T."/>
            <person name="Sisk P."/>
            <person name="Sykes S."/>
            <person name="Wortman J."/>
            <person name="Nusbaum C."/>
            <person name="Birren B."/>
        </authorList>
    </citation>
    <scope>NUCLEOTIDE SEQUENCE [LARGE SCALE GENOMIC DNA]</scope>
    <source>
        <strain evidence="3 4">NF135/5.C10</strain>
    </source>
</reference>
<evidence type="ECO:0000256" key="1">
    <source>
        <dbReference type="SAM" id="MobiDB-lite"/>
    </source>
</evidence>
<evidence type="ECO:0000313" key="4">
    <source>
        <dbReference type="Proteomes" id="UP000019114"/>
    </source>
</evidence>
<keyword evidence="2" id="KW-0812">Transmembrane</keyword>
<feature type="compositionally biased region" description="Basic and acidic residues" evidence="1">
    <location>
        <begin position="347"/>
        <end position="370"/>
    </location>
</feature>